<feature type="compositionally biased region" description="Polar residues" evidence="1">
    <location>
        <begin position="98"/>
        <end position="108"/>
    </location>
</feature>
<proteinExistence type="predicted"/>
<sequence>MNNQGSGHSEVYGDTYNPSWKNHPNLRWGDSHTQNQQTWQKNSNQNNSRNTAYTNHNNQQTTNHNSYRKPQNNYPHSSYYPPNNPTTNQNIYHPPSAPHNQPHPSQDAQRISNLESLIKKMLKHQEITSKNHEASIRNLERQIGQLSKQAVIERPSSSLPSDTIPNPKEECKAIQMRSGKILVKDEGATKKPKENDKKQAEKEEASKEVTAGKQAQEKEDQPQILRKGKEAMEEPTKEQRQGVNFTPPLPYPQRFNKETKDQHFPKFLEVFKKL</sequence>
<feature type="compositionally biased region" description="Polar residues" evidence="1">
    <location>
        <begin position="31"/>
        <end position="53"/>
    </location>
</feature>
<organism evidence="2 3">
    <name type="scientific">Arachis duranensis</name>
    <name type="common">Wild peanut</name>
    <dbReference type="NCBI Taxonomy" id="130453"/>
    <lineage>
        <taxon>Eukaryota</taxon>
        <taxon>Viridiplantae</taxon>
        <taxon>Streptophyta</taxon>
        <taxon>Embryophyta</taxon>
        <taxon>Tracheophyta</taxon>
        <taxon>Spermatophyta</taxon>
        <taxon>Magnoliopsida</taxon>
        <taxon>eudicotyledons</taxon>
        <taxon>Gunneridae</taxon>
        <taxon>Pentapetalae</taxon>
        <taxon>rosids</taxon>
        <taxon>fabids</taxon>
        <taxon>Fabales</taxon>
        <taxon>Fabaceae</taxon>
        <taxon>Papilionoideae</taxon>
        <taxon>50 kb inversion clade</taxon>
        <taxon>dalbergioids sensu lato</taxon>
        <taxon>Dalbergieae</taxon>
        <taxon>Pterocarpus clade</taxon>
        <taxon>Arachis</taxon>
    </lineage>
</organism>
<keyword evidence="2" id="KW-1185">Reference proteome</keyword>
<feature type="region of interest" description="Disordered" evidence="1">
    <location>
        <begin position="147"/>
        <end position="260"/>
    </location>
</feature>
<gene>
    <name evidence="3" type="primary">LOC127748476</name>
</gene>
<dbReference type="Proteomes" id="UP000515211">
    <property type="component" value="Chromosome 1"/>
</dbReference>
<feature type="compositionally biased region" description="Polar residues" evidence="1">
    <location>
        <begin position="155"/>
        <end position="164"/>
    </location>
</feature>
<name>A0A9C6WRD4_ARADU</name>
<feature type="compositionally biased region" description="Low complexity" evidence="1">
    <location>
        <begin position="54"/>
        <end position="65"/>
    </location>
</feature>
<accession>A0A9C6WRD4</accession>
<feature type="compositionally biased region" description="Low complexity" evidence="1">
    <location>
        <begin position="72"/>
        <end position="88"/>
    </location>
</feature>
<evidence type="ECO:0000313" key="3">
    <source>
        <dbReference type="RefSeq" id="XP_052118996.1"/>
    </source>
</evidence>
<feature type="compositionally biased region" description="Basic and acidic residues" evidence="1">
    <location>
        <begin position="215"/>
        <end position="240"/>
    </location>
</feature>
<protein>
    <submittedName>
        <fullName evidence="3">Uncharacterized protein LOC127748476</fullName>
    </submittedName>
</protein>
<feature type="region of interest" description="Disordered" evidence="1">
    <location>
        <begin position="1"/>
        <end position="108"/>
    </location>
</feature>
<reference evidence="3" key="2">
    <citation type="submission" date="2025-08" db="UniProtKB">
        <authorList>
            <consortium name="RefSeq"/>
        </authorList>
    </citation>
    <scope>IDENTIFICATION</scope>
    <source>
        <tissue evidence="3">Whole plant</tissue>
    </source>
</reference>
<evidence type="ECO:0000313" key="2">
    <source>
        <dbReference type="Proteomes" id="UP000515211"/>
    </source>
</evidence>
<feature type="compositionally biased region" description="Basic and acidic residues" evidence="1">
    <location>
        <begin position="182"/>
        <end position="207"/>
    </location>
</feature>
<dbReference type="GeneID" id="127748476"/>
<dbReference type="AlphaFoldDB" id="A0A9C6WRD4"/>
<reference evidence="2" key="1">
    <citation type="journal article" date="2016" name="Nat. Genet.">
        <title>The genome sequences of Arachis duranensis and Arachis ipaensis, the diploid ancestors of cultivated peanut.</title>
        <authorList>
            <person name="Bertioli D.J."/>
            <person name="Cannon S.B."/>
            <person name="Froenicke L."/>
            <person name="Huang G."/>
            <person name="Farmer A.D."/>
            <person name="Cannon E.K."/>
            <person name="Liu X."/>
            <person name="Gao D."/>
            <person name="Clevenger J."/>
            <person name="Dash S."/>
            <person name="Ren L."/>
            <person name="Moretzsohn M.C."/>
            <person name="Shirasawa K."/>
            <person name="Huang W."/>
            <person name="Vidigal B."/>
            <person name="Abernathy B."/>
            <person name="Chu Y."/>
            <person name="Niederhuth C.E."/>
            <person name="Umale P."/>
            <person name="Araujo A.C."/>
            <person name="Kozik A."/>
            <person name="Kim K.D."/>
            <person name="Burow M.D."/>
            <person name="Varshney R.K."/>
            <person name="Wang X."/>
            <person name="Zhang X."/>
            <person name="Barkley N."/>
            <person name="Guimaraes P.M."/>
            <person name="Isobe S."/>
            <person name="Guo B."/>
            <person name="Liao B."/>
            <person name="Stalker H.T."/>
            <person name="Schmitz R.J."/>
            <person name="Scheffler B.E."/>
            <person name="Leal-Bertioli S.C."/>
            <person name="Xun X."/>
            <person name="Jackson S.A."/>
            <person name="Michelmore R."/>
            <person name="Ozias-Akins P."/>
        </authorList>
    </citation>
    <scope>NUCLEOTIDE SEQUENCE [LARGE SCALE GENOMIC DNA]</scope>
    <source>
        <strain evidence="2">cv. V14167</strain>
    </source>
</reference>
<dbReference type="KEGG" id="adu:127748476"/>
<evidence type="ECO:0000256" key="1">
    <source>
        <dbReference type="SAM" id="MobiDB-lite"/>
    </source>
</evidence>
<dbReference type="RefSeq" id="XP_052118996.1">
    <property type="nucleotide sequence ID" value="XM_052263036.1"/>
</dbReference>